<reference evidence="2 3" key="1">
    <citation type="journal article" date="2016" name="Genome Biol. Evol.">
        <title>Gene Family Evolution Reflects Adaptation to Soil Environmental Stressors in the Genome of the Collembolan Orchesella cincta.</title>
        <authorList>
            <person name="Faddeeva-Vakhrusheva A."/>
            <person name="Derks M.F."/>
            <person name="Anvar S.Y."/>
            <person name="Agamennone V."/>
            <person name="Suring W."/>
            <person name="Smit S."/>
            <person name="van Straalen N.M."/>
            <person name="Roelofs D."/>
        </authorList>
    </citation>
    <scope>NUCLEOTIDE SEQUENCE [LARGE SCALE GENOMIC DNA]</scope>
    <source>
        <tissue evidence="2">Mixed pool</tissue>
    </source>
</reference>
<proteinExistence type="predicted"/>
<dbReference type="Proteomes" id="UP000094527">
    <property type="component" value="Unassembled WGS sequence"/>
</dbReference>
<protein>
    <submittedName>
        <fullName evidence="2">Uncharacterized protein</fullName>
    </submittedName>
</protein>
<accession>A0A1D2M9K7</accession>
<organism evidence="2 3">
    <name type="scientific">Orchesella cincta</name>
    <name type="common">Springtail</name>
    <name type="synonym">Podura cincta</name>
    <dbReference type="NCBI Taxonomy" id="48709"/>
    <lineage>
        <taxon>Eukaryota</taxon>
        <taxon>Metazoa</taxon>
        <taxon>Ecdysozoa</taxon>
        <taxon>Arthropoda</taxon>
        <taxon>Hexapoda</taxon>
        <taxon>Collembola</taxon>
        <taxon>Entomobryomorpha</taxon>
        <taxon>Entomobryoidea</taxon>
        <taxon>Orchesellidae</taxon>
        <taxon>Orchesellinae</taxon>
        <taxon>Orchesella</taxon>
    </lineage>
</organism>
<dbReference type="EMBL" id="LJIJ01002475">
    <property type="protein sequence ID" value="ODM89658.1"/>
    <property type="molecule type" value="Genomic_DNA"/>
</dbReference>
<name>A0A1D2M9K7_ORCCI</name>
<comment type="caution">
    <text evidence="2">The sequence shown here is derived from an EMBL/GenBank/DDBJ whole genome shotgun (WGS) entry which is preliminary data.</text>
</comment>
<dbReference type="AlphaFoldDB" id="A0A1D2M9K7"/>
<sequence length="49" mass="5556">MAGNEPPVAPRPRGTHPTVREIHKNAWLKRQIPGDKKGTRFLKRVRNSG</sequence>
<feature type="non-terminal residue" evidence="2">
    <location>
        <position position="49"/>
    </location>
</feature>
<evidence type="ECO:0000256" key="1">
    <source>
        <dbReference type="SAM" id="MobiDB-lite"/>
    </source>
</evidence>
<keyword evidence="3" id="KW-1185">Reference proteome</keyword>
<feature type="compositionally biased region" description="Basic residues" evidence="1">
    <location>
        <begin position="39"/>
        <end position="49"/>
    </location>
</feature>
<gene>
    <name evidence="2" type="ORF">Ocin01_17023</name>
</gene>
<evidence type="ECO:0000313" key="3">
    <source>
        <dbReference type="Proteomes" id="UP000094527"/>
    </source>
</evidence>
<feature type="region of interest" description="Disordered" evidence="1">
    <location>
        <begin position="1"/>
        <end position="23"/>
    </location>
</feature>
<evidence type="ECO:0000313" key="2">
    <source>
        <dbReference type="EMBL" id="ODM89658.1"/>
    </source>
</evidence>
<feature type="region of interest" description="Disordered" evidence="1">
    <location>
        <begin position="30"/>
        <end position="49"/>
    </location>
</feature>